<dbReference type="GO" id="GO:0009253">
    <property type="term" value="P:peptidoglycan catabolic process"/>
    <property type="evidence" value="ECO:0007669"/>
    <property type="project" value="InterPro"/>
</dbReference>
<evidence type="ECO:0000313" key="5">
    <source>
        <dbReference type="Proteomes" id="UP000036756"/>
    </source>
</evidence>
<keyword evidence="5" id="KW-1185">Reference proteome</keyword>
<dbReference type="PANTHER" id="PTHR30404:SF0">
    <property type="entry name" value="N-ACETYLMURAMOYL-L-ALANINE AMIDASE AMIC"/>
    <property type="match status" value="1"/>
</dbReference>
<comment type="caution">
    <text evidence="4">The sequence shown here is derived from an EMBL/GenBank/DDBJ whole genome shotgun (WGS) entry which is preliminary data.</text>
</comment>
<feature type="domain" description="MurNAc-LAA" evidence="3">
    <location>
        <begin position="581"/>
        <end position="692"/>
    </location>
</feature>
<gene>
    <name evidence="4" type="primary">cwlC</name>
    <name evidence="4" type="ORF">CLCY_10c00530</name>
</gene>
<dbReference type="GO" id="GO:0030288">
    <property type="term" value="C:outer membrane-bounded periplasmic space"/>
    <property type="evidence" value="ECO:0007669"/>
    <property type="project" value="TreeGrafter"/>
</dbReference>
<dbReference type="CDD" id="cd02696">
    <property type="entry name" value="MurNAc-LAA"/>
    <property type="match status" value="1"/>
</dbReference>
<dbReference type="SUPFAM" id="SSF53187">
    <property type="entry name" value="Zn-dependent exopeptidases"/>
    <property type="match status" value="1"/>
</dbReference>
<evidence type="ECO:0000256" key="1">
    <source>
        <dbReference type="ARBA" id="ARBA00022801"/>
    </source>
</evidence>
<feature type="transmembrane region" description="Helical" evidence="2">
    <location>
        <begin position="34"/>
        <end position="54"/>
    </location>
</feature>
<keyword evidence="2" id="KW-0472">Membrane</keyword>
<keyword evidence="2" id="KW-1133">Transmembrane helix</keyword>
<dbReference type="Proteomes" id="UP000036756">
    <property type="component" value="Unassembled WGS sequence"/>
</dbReference>
<proteinExistence type="predicted"/>
<accession>A0A0J8DE95</accession>
<dbReference type="InterPro" id="IPR050695">
    <property type="entry name" value="N-acetylmuramoyl_amidase_3"/>
</dbReference>
<dbReference type="GO" id="GO:0008745">
    <property type="term" value="F:N-acetylmuramoyl-L-alanine amidase activity"/>
    <property type="evidence" value="ECO:0007669"/>
    <property type="project" value="UniProtKB-EC"/>
</dbReference>
<organism evidence="4 5">
    <name type="scientific">Clostridium cylindrosporum DSM 605</name>
    <dbReference type="NCBI Taxonomy" id="1121307"/>
    <lineage>
        <taxon>Bacteria</taxon>
        <taxon>Bacillati</taxon>
        <taxon>Bacillota</taxon>
        <taxon>Clostridia</taxon>
        <taxon>Eubacteriales</taxon>
        <taxon>Clostridiaceae</taxon>
        <taxon>Clostridium</taxon>
    </lineage>
</organism>
<dbReference type="SMART" id="SM00646">
    <property type="entry name" value="Ami_3"/>
    <property type="match status" value="1"/>
</dbReference>
<evidence type="ECO:0000259" key="3">
    <source>
        <dbReference type="SMART" id="SM00646"/>
    </source>
</evidence>
<reference evidence="4 5" key="1">
    <citation type="submission" date="2015-06" db="EMBL/GenBank/DDBJ databases">
        <title>Draft genome sequence of the purine-degrading Clostridium cylindrosporum HC-1 (DSM 605).</title>
        <authorList>
            <person name="Poehlein A."/>
            <person name="Schiel-Bengelsdorf B."/>
            <person name="Bengelsdorf F."/>
            <person name="Daniel R."/>
            <person name="Duerre P."/>
        </authorList>
    </citation>
    <scope>NUCLEOTIDE SEQUENCE [LARGE SCALE GENOMIC DNA]</scope>
    <source>
        <strain evidence="4 5">DSM 605</strain>
    </source>
</reference>
<keyword evidence="2" id="KW-0812">Transmembrane</keyword>
<dbReference type="Pfam" id="PF01520">
    <property type="entry name" value="Amidase_3"/>
    <property type="match status" value="1"/>
</dbReference>
<dbReference type="PATRIC" id="fig|1121307.3.peg.57"/>
<dbReference type="STRING" id="1121307.CLCY_10c00530"/>
<dbReference type="RefSeq" id="WP_048569922.1">
    <property type="nucleotide sequence ID" value="NZ_LFVU01000007.1"/>
</dbReference>
<protein>
    <submittedName>
        <fullName evidence="4">Sporulation-specific N-acetylmuramoyl-L-alanine amidase CwlC</fullName>
        <ecNumber evidence="4">3.5.1.28</ecNumber>
    </submittedName>
</protein>
<dbReference type="PANTHER" id="PTHR30404">
    <property type="entry name" value="N-ACETYLMURAMOYL-L-ALANINE AMIDASE"/>
    <property type="match status" value="1"/>
</dbReference>
<evidence type="ECO:0000256" key="2">
    <source>
        <dbReference type="SAM" id="Phobius"/>
    </source>
</evidence>
<dbReference type="InterPro" id="IPR002508">
    <property type="entry name" value="MurNAc-LAA_cat"/>
</dbReference>
<dbReference type="EC" id="3.5.1.28" evidence="4"/>
<dbReference type="Gene3D" id="3.40.630.40">
    <property type="entry name" value="Zn-dependent exopeptidases"/>
    <property type="match status" value="1"/>
</dbReference>
<dbReference type="EMBL" id="LFVU01000007">
    <property type="protein sequence ID" value="KMT22508.1"/>
    <property type="molecule type" value="Genomic_DNA"/>
</dbReference>
<dbReference type="OrthoDB" id="9772024at2"/>
<sequence>MCYHVDSCARTYAFSIYFCKGGFKILKGNFKNKIVYVLLFTFVLNIIGLVNTPIDANAASRPKLTGVELVDKNSTVGTYPTLKLSSGGAESVQYSVYLYSPSKRAWENVSNGYTSAVSGNNPYTIKLRKPLHKGENNFSVWVKKSYASAVNKGGYDDFKSFKIDTDSEVISQPDYESESGGVPSIKSVNIDLSQQKIGIKPIMNITSTGDEKVEYKVLYSNDKNQWEDVSNGYSLPQEPSNTYSVQLNTPLIEGENSFKVLVKRSDKEPSNKEGYDNFLNYKVNIEKEAPKIPKITKVDIDNSEVKLGKKPTLRIKSDADSNVQYRVYLYSQSKEVWEDVSNGYTRALDPNDATIQINGPLQSGRNNFSIWVKREGYSPSNVGGYDSFVNKVVNVYNINEVKISDVKVNTATTTIGRNPEITVSGVSGDGSDISYKAFLYSNSKGKWTDASSYTNGVKSGQCTEITLDTPIESGTNKVLVWAKRVSVSGEVYEDFKKIDIDAVRPGPMKKRIVIDPGHGGKDPGAVDATTGIREKEIALTVGLKLGTLLSNRGYDVLYTRTDNNRVAWNSSDQNQSLKYRYTFANSNGANLFVSIHCNKANGSGYGTETLYSKKYPSKDKALASAIQSEVIKITGMRNRGIKNNYNWAVVNNTKMPASLVELGFVDNIGDSAKLKDALYQDKFAQGIFNGITRYLNK</sequence>
<evidence type="ECO:0000313" key="4">
    <source>
        <dbReference type="EMBL" id="KMT22508.1"/>
    </source>
</evidence>
<name>A0A0J8DE95_CLOCY</name>
<keyword evidence="1 4" id="KW-0378">Hydrolase</keyword>
<dbReference type="AlphaFoldDB" id="A0A0J8DE95"/>